<dbReference type="EMBL" id="MU276084">
    <property type="protein sequence ID" value="KAI0042100.1"/>
    <property type="molecule type" value="Genomic_DNA"/>
</dbReference>
<gene>
    <name evidence="1" type="ORF">FA95DRAFT_615214</name>
</gene>
<protein>
    <submittedName>
        <fullName evidence="1">Uncharacterized protein</fullName>
    </submittedName>
</protein>
<comment type="caution">
    <text evidence="1">The sequence shown here is derived from an EMBL/GenBank/DDBJ whole genome shotgun (WGS) entry which is preliminary data.</text>
</comment>
<evidence type="ECO:0000313" key="1">
    <source>
        <dbReference type="EMBL" id="KAI0042100.1"/>
    </source>
</evidence>
<name>A0ACB8RDB1_9AGAM</name>
<keyword evidence="2" id="KW-1185">Reference proteome</keyword>
<accession>A0ACB8RDB1</accession>
<evidence type="ECO:0000313" key="2">
    <source>
        <dbReference type="Proteomes" id="UP000814033"/>
    </source>
</evidence>
<reference evidence="1" key="2">
    <citation type="journal article" date="2022" name="New Phytol.">
        <title>Evolutionary transition to the ectomycorrhizal habit in the genomes of a hyperdiverse lineage of mushroom-forming fungi.</title>
        <authorList>
            <person name="Looney B."/>
            <person name="Miyauchi S."/>
            <person name="Morin E."/>
            <person name="Drula E."/>
            <person name="Courty P.E."/>
            <person name="Kohler A."/>
            <person name="Kuo A."/>
            <person name="LaButti K."/>
            <person name="Pangilinan J."/>
            <person name="Lipzen A."/>
            <person name="Riley R."/>
            <person name="Andreopoulos W."/>
            <person name="He G."/>
            <person name="Johnson J."/>
            <person name="Nolan M."/>
            <person name="Tritt A."/>
            <person name="Barry K.W."/>
            <person name="Grigoriev I.V."/>
            <person name="Nagy L.G."/>
            <person name="Hibbett D."/>
            <person name="Henrissat B."/>
            <person name="Matheny P.B."/>
            <person name="Labbe J."/>
            <person name="Martin F.M."/>
        </authorList>
    </citation>
    <scope>NUCLEOTIDE SEQUENCE</scope>
    <source>
        <strain evidence="1">FP105234-sp</strain>
    </source>
</reference>
<proteinExistence type="predicted"/>
<reference evidence="1" key="1">
    <citation type="submission" date="2021-02" db="EMBL/GenBank/DDBJ databases">
        <authorList>
            <consortium name="DOE Joint Genome Institute"/>
            <person name="Ahrendt S."/>
            <person name="Looney B.P."/>
            <person name="Miyauchi S."/>
            <person name="Morin E."/>
            <person name="Drula E."/>
            <person name="Courty P.E."/>
            <person name="Chicoki N."/>
            <person name="Fauchery L."/>
            <person name="Kohler A."/>
            <person name="Kuo A."/>
            <person name="Labutti K."/>
            <person name="Pangilinan J."/>
            <person name="Lipzen A."/>
            <person name="Riley R."/>
            <person name="Andreopoulos W."/>
            <person name="He G."/>
            <person name="Johnson J."/>
            <person name="Barry K.W."/>
            <person name="Grigoriev I.V."/>
            <person name="Nagy L."/>
            <person name="Hibbett D."/>
            <person name="Henrissat B."/>
            <person name="Matheny P.B."/>
            <person name="Labbe J."/>
            <person name="Martin F."/>
        </authorList>
    </citation>
    <scope>NUCLEOTIDE SEQUENCE</scope>
    <source>
        <strain evidence="1">FP105234-sp</strain>
    </source>
</reference>
<sequence>MRSRALSEGGRRASSGLQDAKAALNVALVSLTSGGFLIDNLPFLRQSPAWVPYLSYRPIARDAYNAGQRSLYGPWNAVKDELVKGTPQPSVAREELLEHQPFKPKDELYIAGAISTMFAGKLAASECRDSYHSLSLVGGSDTVYAVAVCEGACSCGLRRCSRTCSRVR</sequence>
<dbReference type="Proteomes" id="UP000814033">
    <property type="component" value="Unassembled WGS sequence"/>
</dbReference>
<organism evidence="1 2">
    <name type="scientific">Auriscalpium vulgare</name>
    <dbReference type="NCBI Taxonomy" id="40419"/>
    <lineage>
        <taxon>Eukaryota</taxon>
        <taxon>Fungi</taxon>
        <taxon>Dikarya</taxon>
        <taxon>Basidiomycota</taxon>
        <taxon>Agaricomycotina</taxon>
        <taxon>Agaricomycetes</taxon>
        <taxon>Russulales</taxon>
        <taxon>Auriscalpiaceae</taxon>
        <taxon>Auriscalpium</taxon>
    </lineage>
</organism>